<keyword evidence="3" id="KW-1185">Reference proteome</keyword>
<organism evidence="2 3">
    <name type="scientific">Dryococelus australis</name>
    <dbReference type="NCBI Taxonomy" id="614101"/>
    <lineage>
        <taxon>Eukaryota</taxon>
        <taxon>Metazoa</taxon>
        <taxon>Ecdysozoa</taxon>
        <taxon>Arthropoda</taxon>
        <taxon>Hexapoda</taxon>
        <taxon>Insecta</taxon>
        <taxon>Pterygota</taxon>
        <taxon>Neoptera</taxon>
        <taxon>Polyneoptera</taxon>
        <taxon>Phasmatodea</taxon>
        <taxon>Verophasmatodea</taxon>
        <taxon>Anareolatae</taxon>
        <taxon>Phasmatidae</taxon>
        <taxon>Eurycanthinae</taxon>
        <taxon>Dryococelus</taxon>
    </lineage>
</organism>
<feature type="compositionally biased region" description="Low complexity" evidence="1">
    <location>
        <begin position="341"/>
        <end position="352"/>
    </location>
</feature>
<comment type="caution">
    <text evidence="2">The sequence shown here is derived from an EMBL/GenBank/DDBJ whole genome shotgun (WGS) entry which is preliminary data.</text>
</comment>
<dbReference type="EMBL" id="JARBHB010000007">
    <property type="protein sequence ID" value="KAJ8878606.1"/>
    <property type="molecule type" value="Genomic_DNA"/>
</dbReference>
<feature type="region of interest" description="Disordered" evidence="1">
    <location>
        <begin position="326"/>
        <end position="370"/>
    </location>
</feature>
<evidence type="ECO:0000256" key="1">
    <source>
        <dbReference type="SAM" id="MobiDB-lite"/>
    </source>
</evidence>
<protein>
    <submittedName>
        <fullName evidence="2">Uncharacterized protein</fullName>
    </submittedName>
</protein>
<name>A0ABQ9H2T8_9NEOP</name>
<reference evidence="2 3" key="1">
    <citation type="submission" date="2023-02" db="EMBL/GenBank/DDBJ databases">
        <title>LHISI_Scaffold_Assembly.</title>
        <authorList>
            <person name="Stuart O.P."/>
            <person name="Cleave R."/>
            <person name="Magrath M.J.L."/>
            <person name="Mikheyev A.S."/>
        </authorList>
    </citation>
    <scope>NUCLEOTIDE SEQUENCE [LARGE SCALE GENOMIC DNA]</scope>
    <source>
        <strain evidence="2">Daus_M_001</strain>
        <tissue evidence="2">Leg muscle</tissue>
    </source>
</reference>
<feature type="compositionally biased region" description="Polar residues" evidence="1">
    <location>
        <begin position="326"/>
        <end position="336"/>
    </location>
</feature>
<sequence length="1068" mass="119040">MEIGRKEKFISALKSAHFTVNSLWLPVRACLLKELATSWAKCWVPEQLLAKRVGGGLAGAGDVMRVRQHNQLRHLGNTVRRRLVTIGIVAGRTGWLRCAPNHPPSIHLLFSWALVIFAVGRVAASSFRRRLFLPRVLRCSKPLRLPSFETTTPAALEGGGGVVLINVAAIRRFKFVRFASLPSFSYIRKSDMLYHTTEQNKISILPRQESRANHTVHKLPHLQRHPETLSPGLTLAKRVLTRPYDTAALMPRRGSMNVQPNSSRDTATHIMSMYSPSTTVHPIIQGRWSDFNFVDYNIEICPPGPVPIPTSSVIPGVEVILPNAQPRPQSAHTSKLSECRSPISSSPAGIPANREPFAAGNRQSDTRPDPTTMRYLEIGYDHVIWVSTPFCHYAVVETIERLLTSSLGTPVSYYLSKNLGDQGHPCVESSKAERRGSVKGDTATRIKSTIAAKRKALNWRAVFSSCCVYLWDFQRRPCYFIGGKSVGRFNACPWASFVCVYRVHFEIQRFEKKNVYFEHSATYFKHQVDGRLNFSSTERSLVEMGNTALRRAIAPTQFIEYGAPTHFLQNMQLTTQWRTSLAPGKISISVQHKMGMLQRYNTFFNCNDLRSAGRRGGSECRWRTIDCSDVLCCYSAALRVAARVHSAPAPCCVRCRAQSLRHCAIELTHCANSVRCACVSTLTPEISQGTFSAFAWSEFGRPGKIGIRTRVPSPNASPKLYHCTTSPCRKSFGILSLQTCVIKPGNLSKGQLHHRGSKLDLRSDLRSTLKTVAPFEFRAGLEIEIKLISNRRNWRFEISIRDQQPSKICLDESESQKNVGTLFADHRLQPTHQLAARPVGNIAQRAAANAKGNPQGMYIIIGEEEVGSNDLFKGGRGDYDTRLCNFWWEEIAMACGDLLQGKLALAVCCTLLLASFTLPPLELSSAAEATGHENGKESAMAFDWDPSQHSPGVISENHGNSESGWPDRELNPGLPECQSSELPTASGQMLVDLHLRSIDVKHIYSDVAFAIGTQLIRHVMDDSEPIADLQGNKQRMPYCQVWCNTGYSLEQQLMNRLLRPECTQDCGV</sequence>
<gene>
    <name evidence="2" type="ORF">PR048_019187</name>
</gene>
<accession>A0ABQ9H2T8</accession>
<evidence type="ECO:0000313" key="3">
    <source>
        <dbReference type="Proteomes" id="UP001159363"/>
    </source>
</evidence>
<proteinExistence type="predicted"/>
<dbReference type="Proteomes" id="UP001159363">
    <property type="component" value="Chromosome 6"/>
</dbReference>
<evidence type="ECO:0000313" key="2">
    <source>
        <dbReference type="EMBL" id="KAJ8878606.1"/>
    </source>
</evidence>